<evidence type="ECO:0000313" key="17">
    <source>
        <dbReference type="EMBL" id="OZG57672.1"/>
    </source>
</evidence>
<dbReference type="GO" id="GO:0016020">
    <property type="term" value="C:membrane"/>
    <property type="evidence" value="ECO:0007669"/>
    <property type="project" value="UniProtKB-SubCell"/>
</dbReference>
<dbReference type="InterPro" id="IPR029033">
    <property type="entry name" value="His_PPase_superfam"/>
</dbReference>
<dbReference type="GO" id="GO:0034417">
    <property type="term" value="F:bisphosphoglycerate 3-phosphatase activity"/>
    <property type="evidence" value="ECO:0007669"/>
    <property type="project" value="UniProtKB-EC"/>
</dbReference>
<dbReference type="EC" id="3.1.3.80" evidence="3"/>
<evidence type="ECO:0000256" key="15">
    <source>
        <dbReference type="SAM" id="Phobius"/>
    </source>
</evidence>
<dbReference type="Proteomes" id="UP000216444">
    <property type="component" value="Unassembled WGS sequence"/>
</dbReference>
<keyword evidence="18" id="KW-1185">Reference proteome</keyword>
<comment type="catalytic activity">
    <reaction evidence="11">
        <text>1D-myo-inositol 1,2,4,5,6-pentakisphosphate + H2O = 1D-myo-inositol 1,2,5,6-tetrakisphosphate + phosphate</text>
        <dbReference type="Rhea" id="RHEA:77115"/>
        <dbReference type="ChEBI" id="CHEBI:15377"/>
        <dbReference type="ChEBI" id="CHEBI:43474"/>
        <dbReference type="ChEBI" id="CHEBI:57798"/>
        <dbReference type="ChEBI" id="CHEBI:195535"/>
        <dbReference type="EC" id="3.1.3.62"/>
    </reaction>
    <physiologicalReaction direction="left-to-right" evidence="11">
        <dbReference type="Rhea" id="RHEA:77116"/>
    </physiologicalReaction>
</comment>
<evidence type="ECO:0000256" key="12">
    <source>
        <dbReference type="ARBA" id="ARBA00043691"/>
    </source>
</evidence>
<comment type="catalytic activity">
    <reaction evidence="12">
        <text>1D-myo-inositol hexakisphosphate + H2O = 1D-myo-inositol 1,2,4,5,6-pentakisphosphate + phosphate</text>
        <dbReference type="Rhea" id="RHEA:16989"/>
        <dbReference type="ChEBI" id="CHEBI:15377"/>
        <dbReference type="ChEBI" id="CHEBI:43474"/>
        <dbReference type="ChEBI" id="CHEBI:57798"/>
        <dbReference type="ChEBI" id="CHEBI:58130"/>
        <dbReference type="EC" id="3.1.3.62"/>
    </reaction>
    <physiologicalReaction direction="left-to-right" evidence="12">
        <dbReference type="Rhea" id="RHEA:16990"/>
    </physiologicalReaction>
</comment>
<evidence type="ECO:0000256" key="7">
    <source>
        <dbReference type="ARBA" id="ARBA00022801"/>
    </source>
</evidence>
<dbReference type="Pfam" id="PF00328">
    <property type="entry name" value="His_Phos_2"/>
    <property type="match status" value="1"/>
</dbReference>
<evidence type="ECO:0000256" key="3">
    <source>
        <dbReference type="ARBA" id="ARBA00012976"/>
    </source>
</evidence>
<dbReference type="AlphaFoldDB" id="A0A261FEW6"/>
<evidence type="ECO:0000256" key="9">
    <source>
        <dbReference type="ARBA" id="ARBA00031642"/>
    </source>
</evidence>
<feature type="region of interest" description="Disordered" evidence="14">
    <location>
        <begin position="536"/>
        <end position="562"/>
    </location>
</feature>
<dbReference type="Gene3D" id="3.40.50.1240">
    <property type="entry name" value="Phosphoglycerate mutase-like"/>
    <property type="match status" value="1"/>
</dbReference>
<evidence type="ECO:0000256" key="6">
    <source>
        <dbReference type="ARBA" id="ARBA00022729"/>
    </source>
</evidence>
<keyword evidence="6 16" id="KW-0732">Signal</keyword>
<keyword evidence="7" id="KW-0378">Hydrolase</keyword>
<comment type="catalytic activity">
    <reaction evidence="13">
        <text>(2R)-2,3-bisphosphoglycerate + H2O = (2R)-2-phosphoglycerate + phosphate</text>
        <dbReference type="Rhea" id="RHEA:27381"/>
        <dbReference type="ChEBI" id="CHEBI:15377"/>
        <dbReference type="ChEBI" id="CHEBI:43474"/>
        <dbReference type="ChEBI" id="CHEBI:58248"/>
        <dbReference type="ChEBI" id="CHEBI:58289"/>
        <dbReference type="EC" id="3.1.3.80"/>
    </reaction>
    <physiologicalReaction direction="left-to-right" evidence="13">
        <dbReference type="Rhea" id="RHEA:27382"/>
    </physiologicalReaction>
</comment>
<feature type="region of interest" description="Disordered" evidence="14">
    <location>
        <begin position="643"/>
        <end position="670"/>
    </location>
</feature>
<gene>
    <name evidence="17" type="ORF">BTIS_1325</name>
</gene>
<evidence type="ECO:0000256" key="16">
    <source>
        <dbReference type="SAM" id="SignalP"/>
    </source>
</evidence>
<evidence type="ECO:0000256" key="11">
    <source>
        <dbReference type="ARBA" id="ARBA00043671"/>
    </source>
</evidence>
<evidence type="ECO:0000256" key="13">
    <source>
        <dbReference type="ARBA" id="ARBA00043832"/>
    </source>
</evidence>
<dbReference type="PANTHER" id="PTHR20963">
    <property type="entry name" value="MULTIPLE INOSITOL POLYPHOSPHATE PHOSPHATASE-RELATED"/>
    <property type="match status" value="1"/>
</dbReference>
<feature type="chain" id="PRO_5012876144" description="Multiple inositol polyphosphate phosphatase 1" evidence="16">
    <location>
        <begin position="34"/>
        <end position="705"/>
    </location>
</feature>
<dbReference type="GO" id="GO:0003993">
    <property type="term" value="F:acid phosphatase activity"/>
    <property type="evidence" value="ECO:0007669"/>
    <property type="project" value="TreeGrafter"/>
</dbReference>
<evidence type="ECO:0000256" key="14">
    <source>
        <dbReference type="SAM" id="MobiDB-lite"/>
    </source>
</evidence>
<comment type="catalytic activity">
    <reaction evidence="10">
        <text>1D-myo-inositol 1,2,5,6-tetrakisphosphate + H2O = 1D-myo-inositol 1,2,6-trisphosphate + phosphate</text>
        <dbReference type="Rhea" id="RHEA:77119"/>
        <dbReference type="ChEBI" id="CHEBI:15377"/>
        <dbReference type="ChEBI" id="CHEBI:43474"/>
        <dbReference type="ChEBI" id="CHEBI:195535"/>
        <dbReference type="ChEBI" id="CHEBI:195537"/>
        <dbReference type="EC" id="3.1.3.62"/>
    </reaction>
    <physiologicalReaction direction="left-to-right" evidence="10">
        <dbReference type="Rhea" id="RHEA:77120"/>
    </physiologicalReaction>
</comment>
<feature type="compositionally biased region" description="Polar residues" evidence="14">
    <location>
        <begin position="648"/>
        <end position="670"/>
    </location>
</feature>
<keyword evidence="15" id="KW-1133">Transmembrane helix</keyword>
<evidence type="ECO:0000256" key="2">
    <source>
        <dbReference type="ARBA" id="ARBA00008422"/>
    </source>
</evidence>
<evidence type="ECO:0000256" key="4">
    <source>
        <dbReference type="ARBA" id="ARBA00013040"/>
    </source>
</evidence>
<keyword evidence="8 15" id="KW-0472">Membrane</keyword>
<evidence type="ECO:0000256" key="10">
    <source>
        <dbReference type="ARBA" id="ARBA00043668"/>
    </source>
</evidence>
<feature type="transmembrane region" description="Helical" evidence="15">
    <location>
        <begin position="680"/>
        <end position="702"/>
    </location>
</feature>
<evidence type="ECO:0000256" key="5">
    <source>
        <dbReference type="ARBA" id="ARBA00018097"/>
    </source>
</evidence>
<feature type="compositionally biased region" description="Low complexity" evidence="14">
    <location>
        <begin position="544"/>
        <end position="557"/>
    </location>
</feature>
<dbReference type="EMBL" id="MWWV01000007">
    <property type="protein sequence ID" value="OZG57672.1"/>
    <property type="molecule type" value="Genomic_DNA"/>
</dbReference>
<dbReference type="RefSeq" id="WP_094663894.1">
    <property type="nucleotide sequence ID" value="NZ_MWWV01000007.1"/>
</dbReference>
<protein>
    <recommendedName>
        <fullName evidence="5">Multiple inositol polyphosphate phosphatase 1</fullName>
        <ecNumber evidence="4">3.1.3.62</ecNumber>
        <ecNumber evidence="3">3.1.3.80</ecNumber>
    </recommendedName>
    <alternativeName>
        <fullName evidence="9">2,3-bisphosphoglycerate 3-phosphatase</fullName>
    </alternativeName>
</protein>
<dbReference type="InterPro" id="IPR000560">
    <property type="entry name" value="His_Pase_clade-2"/>
</dbReference>
<comment type="subcellular location">
    <subcellularLocation>
        <location evidence="1">Membrane</location>
    </subcellularLocation>
</comment>
<name>A0A261FEW6_9BIFI</name>
<comment type="caution">
    <text evidence="17">The sequence shown here is derived from an EMBL/GenBank/DDBJ whole genome shotgun (WGS) entry which is preliminary data.</text>
</comment>
<comment type="similarity">
    <text evidence="2">Belongs to the histidine acid phosphatase family. MINPP1 subfamily.</text>
</comment>
<evidence type="ECO:0000313" key="18">
    <source>
        <dbReference type="Proteomes" id="UP000216444"/>
    </source>
</evidence>
<dbReference type="EC" id="3.1.3.62" evidence="4"/>
<dbReference type="PANTHER" id="PTHR20963:SF8">
    <property type="entry name" value="MULTIPLE INOSITOL POLYPHOSPHATE PHOSPHATASE 1"/>
    <property type="match status" value="1"/>
</dbReference>
<reference evidence="17 18" key="1">
    <citation type="journal article" date="2017" name="BMC Genomics">
        <title>Comparative genomic and phylogenomic analyses of the Bifidobacteriaceae family.</title>
        <authorList>
            <person name="Lugli G.A."/>
            <person name="Milani C."/>
            <person name="Turroni F."/>
            <person name="Duranti S."/>
            <person name="Mancabelli L."/>
            <person name="Mangifesta M."/>
            <person name="Ferrario C."/>
            <person name="Modesto M."/>
            <person name="Mattarelli P."/>
            <person name="Jiri K."/>
            <person name="van Sinderen D."/>
            <person name="Ventura M."/>
        </authorList>
    </citation>
    <scope>NUCLEOTIDE SEQUENCE [LARGE SCALE GENOMIC DNA]</scope>
    <source>
        <strain evidence="17 18">DSM 100201</strain>
    </source>
</reference>
<evidence type="ECO:0000256" key="8">
    <source>
        <dbReference type="ARBA" id="ARBA00023136"/>
    </source>
</evidence>
<sequence>MTTFSKQIHRALVAAGAGVLATAMALTPGITFAADAQTNYYSSKQPYPVPSQETTSSYSAAPAGYEPIYTESVDRHGSRGLSSYKYDALLKLMATTAVKENGFKSEQIKNEFLASLDGITAANVKNGYGQLTNLGRDELRGIGQRAYDRNKTLFDQANANGEQIAFESSGESRATESGDRFKDGLVSESGSALADNVQANEKRPGILYFHKLENPDGTVKQPGDEGYAEAKAYEDWLDAQESDNGQITAHMDFIESLPESKTVANDLLKTIFTDDFISKIGTDDAHIWYNTKDGTKKGEQNCAPGADPAKDADACGEASKKIKTQIDAAEYVYELYITQADMTEENNGTFDFTKYFAGHEQDAEWFAYLLDKDDFYEKGPGFEGHDDSYKNAQVLLDDFFKVIDQRVDGGSTAATFRFGHAETVVPFAALLKLPGSTQQAPDVAQPKSIHDVFNYTDNIYRSDTVGPMAVNVQWDVVARKGTDPKTGKAYTPLVRVLYNEKETALDGAQCVPVAKNSTWYKLSELKRCLKATGYVSTGEDPQIDPNDVPTPNNPDANKPSQYGVDNLSAVTANYADNGAQVKGFDYRQHGPFAIESGRSVKLQGVPDKWTATKTDESNGAQKFTVTSPDGSFSWTYEFSPNAVGSGKDNGTNAAQKTTADVTTTKNAGTPSALSKTGVNVAVVAGALVVMMTVGLCLIVRVMRRD</sequence>
<organism evidence="17 18">
    <name type="scientific">Bifidobacterium tissieri</name>
    <dbReference type="NCBI Taxonomy" id="1630162"/>
    <lineage>
        <taxon>Bacteria</taxon>
        <taxon>Bacillati</taxon>
        <taxon>Actinomycetota</taxon>
        <taxon>Actinomycetes</taxon>
        <taxon>Bifidobacteriales</taxon>
        <taxon>Bifidobacteriaceae</taxon>
        <taxon>Bifidobacterium</taxon>
    </lineage>
</organism>
<proteinExistence type="inferred from homology"/>
<keyword evidence="15" id="KW-0812">Transmembrane</keyword>
<feature type="signal peptide" evidence="16">
    <location>
        <begin position="1"/>
        <end position="33"/>
    </location>
</feature>
<accession>A0A261FEW6</accession>
<evidence type="ECO:0000256" key="1">
    <source>
        <dbReference type="ARBA" id="ARBA00004370"/>
    </source>
</evidence>
<dbReference type="SUPFAM" id="SSF53254">
    <property type="entry name" value="Phosphoglycerate mutase-like"/>
    <property type="match status" value="1"/>
</dbReference>